<reference evidence="1 2" key="1">
    <citation type="journal article" date="2015" name="Nature">
        <title>rRNA introns, odd ribosomes, and small enigmatic genomes across a large radiation of phyla.</title>
        <authorList>
            <person name="Brown C.T."/>
            <person name="Hug L.A."/>
            <person name="Thomas B.C."/>
            <person name="Sharon I."/>
            <person name="Castelle C.J."/>
            <person name="Singh A."/>
            <person name="Wilkins M.J."/>
            <person name="Williams K.H."/>
            <person name="Banfield J.F."/>
        </authorList>
    </citation>
    <scope>NUCLEOTIDE SEQUENCE [LARGE SCALE GENOMIC DNA]</scope>
</reference>
<gene>
    <name evidence="1" type="ORF">UV42_C0049G0007</name>
</gene>
<dbReference type="Proteomes" id="UP000033867">
    <property type="component" value="Unassembled WGS sequence"/>
</dbReference>
<dbReference type="AlphaFoldDB" id="A0A0G1BB75"/>
<proteinExistence type="predicted"/>
<organism evidence="1 2">
    <name type="scientific">Candidatus Magasanikbacteria bacterium GW2011_GWE2_42_7</name>
    <dbReference type="NCBI Taxonomy" id="1619052"/>
    <lineage>
        <taxon>Bacteria</taxon>
        <taxon>Candidatus Magasanikiibacteriota</taxon>
    </lineage>
</organism>
<evidence type="ECO:0000313" key="1">
    <source>
        <dbReference type="EMBL" id="KKS70605.1"/>
    </source>
</evidence>
<dbReference type="EMBL" id="LCEK01000049">
    <property type="protein sequence ID" value="KKS70605.1"/>
    <property type="molecule type" value="Genomic_DNA"/>
</dbReference>
<comment type="caution">
    <text evidence="1">The sequence shown here is derived from an EMBL/GenBank/DDBJ whole genome shotgun (WGS) entry which is preliminary data.</text>
</comment>
<sequence>MAETEYDKYNKERLAAEDIKALENLNEEIKKLENRNLN</sequence>
<accession>A0A0G1BB75</accession>
<protein>
    <submittedName>
        <fullName evidence="1">Uncharacterized protein</fullName>
    </submittedName>
</protein>
<evidence type="ECO:0000313" key="2">
    <source>
        <dbReference type="Proteomes" id="UP000033867"/>
    </source>
</evidence>
<name>A0A0G1BB75_9BACT</name>